<dbReference type="SUPFAM" id="SSF52833">
    <property type="entry name" value="Thioredoxin-like"/>
    <property type="match status" value="1"/>
</dbReference>
<dbReference type="InterPro" id="IPR008554">
    <property type="entry name" value="Glutaredoxin-like"/>
</dbReference>
<evidence type="ECO:0000256" key="1">
    <source>
        <dbReference type="RuleBase" id="RU363082"/>
    </source>
</evidence>
<keyword evidence="1" id="KW-0249">Electron transport</keyword>
<evidence type="ECO:0000313" key="2">
    <source>
        <dbReference type="EMBL" id="KAL0965011.1"/>
    </source>
</evidence>
<organism evidence="2 3">
    <name type="scientific">Umbra pygmaea</name>
    <name type="common">Eastern mudminnow</name>
    <dbReference type="NCBI Taxonomy" id="75934"/>
    <lineage>
        <taxon>Eukaryota</taxon>
        <taxon>Metazoa</taxon>
        <taxon>Chordata</taxon>
        <taxon>Craniata</taxon>
        <taxon>Vertebrata</taxon>
        <taxon>Euteleostomi</taxon>
        <taxon>Actinopterygii</taxon>
        <taxon>Neopterygii</taxon>
        <taxon>Teleostei</taxon>
        <taxon>Protacanthopterygii</taxon>
        <taxon>Esociformes</taxon>
        <taxon>Umbridae</taxon>
        <taxon>Umbra</taxon>
    </lineage>
</organism>
<dbReference type="InterPro" id="IPR036249">
    <property type="entry name" value="Thioredoxin-like_sf"/>
</dbReference>
<evidence type="ECO:0000313" key="3">
    <source>
        <dbReference type="Proteomes" id="UP001557470"/>
    </source>
</evidence>
<dbReference type="Pfam" id="PF05768">
    <property type="entry name" value="Glrx-like"/>
    <property type="match status" value="1"/>
</dbReference>
<gene>
    <name evidence="2" type="ORF">UPYG_G00275620</name>
</gene>
<dbReference type="Proteomes" id="UP001557470">
    <property type="component" value="Unassembled WGS sequence"/>
</dbReference>
<reference evidence="2 3" key="1">
    <citation type="submission" date="2024-06" db="EMBL/GenBank/DDBJ databases">
        <authorList>
            <person name="Pan Q."/>
            <person name="Wen M."/>
            <person name="Jouanno E."/>
            <person name="Zahm M."/>
            <person name="Klopp C."/>
            <person name="Cabau C."/>
            <person name="Louis A."/>
            <person name="Berthelot C."/>
            <person name="Parey E."/>
            <person name="Roest Crollius H."/>
            <person name="Montfort J."/>
            <person name="Robinson-Rechavi M."/>
            <person name="Bouchez O."/>
            <person name="Lampietro C."/>
            <person name="Lopez Roques C."/>
            <person name="Donnadieu C."/>
            <person name="Postlethwait J."/>
            <person name="Bobe J."/>
            <person name="Verreycken H."/>
            <person name="Guiguen Y."/>
        </authorList>
    </citation>
    <scope>NUCLEOTIDE SEQUENCE [LARGE SCALE GENOMIC DNA]</scope>
    <source>
        <strain evidence="2">Up_M1</strain>
        <tissue evidence="2">Testis</tissue>
    </source>
</reference>
<keyword evidence="1" id="KW-0813">Transport</keyword>
<accession>A0ABD0W3W6</accession>
<dbReference type="PANTHER" id="PTHR33558">
    <property type="entry name" value="GLUTAREDOXIN-LIKE PROTEIN C5ORF63 HOMOLOG"/>
    <property type="match status" value="1"/>
</dbReference>
<protein>
    <recommendedName>
        <fullName evidence="1">Glutaredoxin-like protein</fullName>
    </recommendedName>
</protein>
<name>A0ABD0W3W6_UMBPY</name>
<dbReference type="AlphaFoldDB" id="A0ABD0W3W6"/>
<comment type="similarity">
    <text evidence="1">Belongs to the glutaredoxin family.</text>
</comment>
<keyword evidence="3" id="KW-1185">Reference proteome</keyword>
<dbReference type="InterPro" id="IPR052565">
    <property type="entry name" value="Glutaredoxin-like_YDR286C"/>
</dbReference>
<dbReference type="EMBL" id="JAGEUA010000009">
    <property type="protein sequence ID" value="KAL0965011.1"/>
    <property type="molecule type" value="Genomic_DNA"/>
</dbReference>
<comment type="caution">
    <text evidence="2">The sequence shown here is derived from an EMBL/GenBank/DDBJ whole genome shotgun (WGS) entry which is preliminary data.</text>
</comment>
<proteinExistence type="inferred from homology"/>
<sequence>MQCQSHFKLWQMHWLLPRTLHKTERSSLLLRRLHSKKGLPTLLLFTKDPCPLCDEAKKVLEPYKHRYIFQQVDITLPENQMWWDKYKYDIPVFHLNNKFLMMHRVNTALLEKRLDEVYEEKH</sequence>
<dbReference type="PANTHER" id="PTHR33558:SF1">
    <property type="entry name" value="GLUTAREDOXIN-LIKE PROTEIN C5ORF63 HOMOLOG"/>
    <property type="match status" value="1"/>
</dbReference>
<dbReference type="Gene3D" id="3.40.30.10">
    <property type="entry name" value="Glutaredoxin"/>
    <property type="match status" value="1"/>
</dbReference>
<dbReference type="FunFam" id="3.40.30.10:FF:000628">
    <property type="entry name" value="Glutaredoxin-like protein C5orf63 homolog"/>
    <property type="match status" value="1"/>
</dbReference>